<dbReference type="EMBL" id="GGEC01064224">
    <property type="protein sequence ID" value="MBX44708.1"/>
    <property type="molecule type" value="Transcribed_RNA"/>
</dbReference>
<protein>
    <submittedName>
        <fullName evidence="1">Uncharacterized protein</fullName>
    </submittedName>
</protein>
<sequence length="33" mass="3753">MNHMENSNKNITGSFIFLALVYGTNLMTNSRSF</sequence>
<reference evidence="1" key="1">
    <citation type="submission" date="2018-02" db="EMBL/GenBank/DDBJ databases">
        <title>Rhizophora mucronata_Transcriptome.</title>
        <authorList>
            <person name="Meera S.P."/>
            <person name="Sreeshan A."/>
            <person name="Augustine A."/>
        </authorList>
    </citation>
    <scope>NUCLEOTIDE SEQUENCE</scope>
    <source>
        <tissue evidence="1">Leaf</tissue>
    </source>
</reference>
<name>A0A2P2NQC8_RHIMU</name>
<dbReference type="AlphaFoldDB" id="A0A2P2NQC8"/>
<organism evidence="1">
    <name type="scientific">Rhizophora mucronata</name>
    <name type="common">Asiatic mangrove</name>
    <dbReference type="NCBI Taxonomy" id="61149"/>
    <lineage>
        <taxon>Eukaryota</taxon>
        <taxon>Viridiplantae</taxon>
        <taxon>Streptophyta</taxon>
        <taxon>Embryophyta</taxon>
        <taxon>Tracheophyta</taxon>
        <taxon>Spermatophyta</taxon>
        <taxon>Magnoliopsida</taxon>
        <taxon>eudicotyledons</taxon>
        <taxon>Gunneridae</taxon>
        <taxon>Pentapetalae</taxon>
        <taxon>rosids</taxon>
        <taxon>fabids</taxon>
        <taxon>Malpighiales</taxon>
        <taxon>Rhizophoraceae</taxon>
        <taxon>Rhizophora</taxon>
    </lineage>
</organism>
<evidence type="ECO:0000313" key="1">
    <source>
        <dbReference type="EMBL" id="MBX44708.1"/>
    </source>
</evidence>
<proteinExistence type="predicted"/>
<accession>A0A2P2NQC8</accession>